<keyword evidence="5" id="KW-0819">tRNA processing</keyword>
<dbReference type="GO" id="GO:0052381">
    <property type="term" value="F:tRNA dimethylallyltransferase activity"/>
    <property type="evidence" value="ECO:0007669"/>
    <property type="project" value="UniProtKB-EC"/>
</dbReference>
<reference evidence="10" key="1">
    <citation type="submission" date="2018-06" db="EMBL/GenBank/DDBJ databases">
        <authorList>
            <person name="Zhirakovskaya E."/>
        </authorList>
    </citation>
    <scope>NUCLEOTIDE SEQUENCE</scope>
</reference>
<dbReference type="Gene3D" id="3.40.50.300">
    <property type="entry name" value="P-loop containing nucleotide triphosphate hydrolases"/>
    <property type="match status" value="1"/>
</dbReference>
<dbReference type="PANTHER" id="PTHR11088">
    <property type="entry name" value="TRNA DIMETHYLALLYLTRANSFERASE"/>
    <property type="match status" value="1"/>
</dbReference>
<evidence type="ECO:0000256" key="4">
    <source>
        <dbReference type="ARBA" id="ARBA00022679"/>
    </source>
</evidence>
<dbReference type="InterPro" id="IPR018022">
    <property type="entry name" value="IPT"/>
</dbReference>
<evidence type="ECO:0000256" key="7">
    <source>
        <dbReference type="ARBA" id="ARBA00022840"/>
    </source>
</evidence>
<dbReference type="Gene3D" id="1.10.20.140">
    <property type="match status" value="1"/>
</dbReference>
<keyword evidence="7" id="KW-0067">ATP-binding</keyword>
<comment type="catalytic activity">
    <reaction evidence="9">
        <text>adenosine(37) in tRNA + dimethylallyl diphosphate = N(6)-dimethylallyladenosine(37) in tRNA + diphosphate</text>
        <dbReference type="Rhea" id="RHEA:26482"/>
        <dbReference type="Rhea" id="RHEA-COMP:10162"/>
        <dbReference type="Rhea" id="RHEA-COMP:10375"/>
        <dbReference type="ChEBI" id="CHEBI:33019"/>
        <dbReference type="ChEBI" id="CHEBI:57623"/>
        <dbReference type="ChEBI" id="CHEBI:74411"/>
        <dbReference type="ChEBI" id="CHEBI:74415"/>
        <dbReference type="EC" id="2.5.1.75"/>
    </reaction>
</comment>
<dbReference type="InterPro" id="IPR039657">
    <property type="entry name" value="Dimethylallyltransferase"/>
</dbReference>
<dbReference type="InterPro" id="IPR027417">
    <property type="entry name" value="P-loop_NTPase"/>
</dbReference>
<gene>
    <name evidence="10" type="ORF">MNBD_GAMMA17-12</name>
</gene>
<evidence type="ECO:0000256" key="2">
    <source>
        <dbReference type="ARBA" id="ARBA00005842"/>
    </source>
</evidence>
<comment type="cofactor">
    <cofactor evidence="1">
        <name>Mg(2+)</name>
        <dbReference type="ChEBI" id="CHEBI:18420"/>
    </cofactor>
</comment>
<keyword evidence="4 10" id="KW-0808">Transferase</keyword>
<dbReference type="FunFam" id="1.10.20.140:FF:000001">
    <property type="entry name" value="tRNA dimethylallyltransferase"/>
    <property type="match status" value="1"/>
</dbReference>
<dbReference type="NCBIfam" id="TIGR00174">
    <property type="entry name" value="miaA"/>
    <property type="match status" value="1"/>
</dbReference>
<dbReference type="GO" id="GO:0005524">
    <property type="term" value="F:ATP binding"/>
    <property type="evidence" value="ECO:0007669"/>
    <property type="project" value="UniProtKB-KW"/>
</dbReference>
<evidence type="ECO:0000256" key="6">
    <source>
        <dbReference type="ARBA" id="ARBA00022741"/>
    </source>
</evidence>
<keyword evidence="8" id="KW-0460">Magnesium</keyword>
<proteinExistence type="inferred from homology"/>
<dbReference type="SUPFAM" id="SSF52540">
    <property type="entry name" value="P-loop containing nucleoside triphosphate hydrolases"/>
    <property type="match status" value="1"/>
</dbReference>
<keyword evidence="6" id="KW-0547">Nucleotide-binding</keyword>
<evidence type="ECO:0000256" key="1">
    <source>
        <dbReference type="ARBA" id="ARBA00001946"/>
    </source>
</evidence>
<dbReference type="EC" id="2.5.1.75" evidence="3"/>
<evidence type="ECO:0000256" key="5">
    <source>
        <dbReference type="ARBA" id="ARBA00022694"/>
    </source>
</evidence>
<dbReference type="EMBL" id="UOFQ01000064">
    <property type="protein sequence ID" value="VAW87431.1"/>
    <property type="molecule type" value="Genomic_DNA"/>
</dbReference>
<dbReference type="GO" id="GO:0006400">
    <property type="term" value="P:tRNA modification"/>
    <property type="evidence" value="ECO:0007669"/>
    <property type="project" value="TreeGrafter"/>
</dbReference>
<dbReference type="Pfam" id="PF01715">
    <property type="entry name" value="IPPT"/>
    <property type="match status" value="1"/>
</dbReference>
<protein>
    <recommendedName>
        <fullName evidence="3">tRNA dimethylallyltransferase</fullName>
        <ecNumber evidence="3">2.5.1.75</ecNumber>
    </recommendedName>
</protein>
<comment type="similarity">
    <text evidence="2">Belongs to the IPP transferase family.</text>
</comment>
<dbReference type="AlphaFoldDB" id="A0A3B0Z7B4"/>
<dbReference type="HAMAP" id="MF_00185">
    <property type="entry name" value="IPP_trans"/>
    <property type="match status" value="1"/>
</dbReference>
<evidence type="ECO:0000313" key="10">
    <source>
        <dbReference type="EMBL" id="VAW87431.1"/>
    </source>
</evidence>
<name>A0A3B0Z7B4_9ZZZZ</name>
<evidence type="ECO:0000256" key="9">
    <source>
        <dbReference type="ARBA" id="ARBA00049563"/>
    </source>
</evidence>
<evidence type="ECO:0000256" key="3">
    <source>
        <dbReference type="ARBA" id="ARBA00012665"/>
    </source>
</evidence>
<sequence>MSEQNETPVIFLMGPTAAGKTDIAVQLVEALPCEIISVDSALIYRGMDIGTAKPDTEMLARAPHRLIDICEPTEAYSAARFRSDALLAIEEIIAQGKIPLLVGGTMLYYRALSEGLSPLPSADAAVRARLEADAERIGWGEMHERLARIDPASAARIHQNDPQRIQRALEVYEISGRSMTELTQNDVREPFPYLIKKLIVAPPARAELHRRIERRFEQMMAQGFLDEVKGLFAREDLHTGLPAIRSVGYRQLWMHLAGEWTLDEAVERGIIATRQLAKRQITWLRAEKDEKWVDGSDKNVMNVVLKLLSIGTI</sequence>
<evidence type="ECO:0000256" key="8">
    <source>
        <dbReference type="ARBA" id="ARBA00022842"/>
    </source>
</evidence>
<accession>A0A3B0Z7B4</accession>
<dbReference type="PANTHER" id="PTHR11088:SF60">
    <property type="entry name" value="TRNA DIMETHYLALLYLTRANSFERASE"/>
    <property type="match status" value="1"/>
</dbReference>
<organism evidence="10">
    <name type="scientific">hydrothermal vent metagenome</name>
    <dbReference type="NCBI Taxonomy" id="652676"/>
    <lineage>
        <taxon>unclassified sequences</taxon>
        <taxon>metagenomes</taxon>
        <taxon>ecological metagenomes</taxon>
    </lineage>
</organism>